<dbReference type="PANTHER" id="PTHR19211:SF6">
    <property type="entry name" value="BLL7188 PROTEIN"/>
    <property type="match status" value="1"/>
</dbReference>
<protein>
    <submittedName>
        <fullName evidence="6">ATP-binding cassette domain-containing protein</fullName>
    </submittedName>
</protein>
<feature type="domain" description="ABC transporter" evidence="5">
    <location>
        <begin position="3"/>
        <end position="251"/>
    </location>
</feature>
<organism evidence="6 7">
    <name type="scientific">Myroides pelagicus</name>
    <dbReference type="NCBI Taxonomy" id="270914"/>
    <lineage>
        <taxon>Bacteria</taxon>
        <taxon>Pseudomonadati</taxon>
        <taxon>Bacteroidota</taxon>
        <taxon>Flavobacteriia</taxon>
        <taxon>Flavobacteriales</taxon>
        <taxon>Flavobacteriaceae</taxon>
        <taxon>Myroides</taxon>
    </lineage>
</organism>
<dbReference type="FunFam" id="3.40.50.300:FF:000011">
    <property type="entry name" value="Putative ABC transporter ATP-binding component"/>
    <property type="match status" value="1"/>
</dbReference>
<evidence type="ECO:0000256" key="2">
    <source>
        <dbReference type="ARBA" id="ARBA00022741"/>
    </source>
</evidence>
<dbReference type="InterPro" id="IPR050611">
    <property type="entry name" value="ABCF"/>
</dbReference>
<dbReference type="PANTHER" id="PTHR19211">
    <property type="entry name" value="ATP-BINDING TRANSPORT PROTEIN-RELATED"/>
    <property type="match status" value="1"/>
</dbReference>
<dbReference type="OrthoDB" id="1521973at2"/>
<dbReference type="PROSITE" id="PS00211">
    <property type="entry name" value="ABC_TRANSPORTER_1"/>
    <property type="match status" value="1"/>
</dbReference>
<evidence type="ECO:0000259" key="5">
    <source>
        <dbReference type="PROSITE" id="PS50893"/>
    </source>
</evidence>
<dbReference type="EMBL" id="WMJY01000032">
    <property type="protein sequence ID" value="MTH30596.1"/>
    <property type="molecule type" value="Genomic_DNA"/>
</dbReference>
<keyword evidence="1" id="KW-0677">Repeat</keyword>
<dbReference type="InterPro" id="IPR003593">
    <property type="entry name" value="AAA+_ATPase"/>
</dbReference>
<evidence type="ECO:0000256" key="1">
    <source>
        <dbReference type="ARBA" id="ARBA00022737"/>
    </source>
</evidence>
<evidence type="ECO:0000313" key="7">
    <source>
        <dbReference type="Proteomes" id="UP000488936"/>
    </source>
</evidence>
<dbReference type="RefSeq" id="WP_155036577.1">
    <property type="nucleotide sequence ID" value="NZ_JBHTIG010000051.1"/>
</dbReference>
<dbReference type="Gene3D" id="3.40.50.300">
    <property type="entry name" value="P-loop containing nucleotide triphosphate hydrolases"/>
    <property type="match status" value="2"/>
</dbReference>
<dbReference type="GO" id="GO:0016887">
    <property type="term" value="F:ATP hydrolysis activity"/>
    <property type="evidence" value="ECO:0007669"/>
    <property type="project" value="InterPro"/>
</dbReference>
<evidence type="ECO:0000256" key="3">
    <source>
        <dbReference type="ARBA" id="ARBA00022840"/>
    </source>
</evidence>
<reference evidence="6 7" key="1">
    <citation type="journal article" date="2006" name="Int. J. Syst. Evol. Microbiol.">
        <title>Myroides pelagicus sp. nov., isolated from seawater in Thailand.</title>
        <authorList>
            <person name="Yoon J."/>
            <person name="Maneerat S."/>
            <person name="Kawai F."/>
            <person name="Yokota A."/>
        </authorList>
    </citation>
    <scope>NUCLEOTIDE SEQUENCE [LARGE SCALE GENOMIC DNA]</scope>
    <source>
        <strain evidence="6 7">SM1T</strain>
    </source>
</reference>
<keyword evidence="4" id="KW-0175">Coiled coil</keyword>
<name>A0A7K1GP27_9FLAO</name>
<comment type="caution">
    <text evidence="6">The sequence shown here is derived from an EMBL/GenBank/DDBJ whole genome shotgun (WGS) entry which is preliminary data.</text>
</comment>
<keyword evidence="3 6" id="KW-0067">ATP-binding</keyword>
<sequence length="532" mass="60431">MVLNISNLSYQYSDFKPVFEKLNFQINKLDKVSIVGDNGVGKSTLLRLVANELVPVSGKIQINVDLFYLQQNKIKDQNQTVVEALGVSVKLKALEAILSGSADLKDYEQLEDDWTINQRVEQALTYWGLPRFCLQSRLCELSGGEQTKVLFAKMMLSQSGLLLLDEPTNHIDQHTREKLICFINQYQGAIIVVSHDRTLLNELTITYELSQHSLERYNGNYQFYKQHKAMELASIEKKYELAEKEFKQASRQKQIAVEKQQRDLAINKKQQSKAGLPKIVINTLKNKAENSAAKKLGIHQDIVDKAREDIHMIKRQLQNQKVFDIRFACSGMHTGRVLWSLKQAQAAYRNKSVWQFPLDLDIVSGDRIHLFGANGSGKSSLLKVFMQELTLSQGILEKTKSPLTIVYLDQYYSMLEVNLSVEQQIMQYNQRGLTSKQVNNLLFQSGIQVSLWQEPVVNLSGGERLKLVLCCLTIAYQAIDVLLLDEPTNNLDITSLECLTNALIQYKGTLLVVSHDKVFVEQIGVNKTINLS</sequence>
<dbReference type="Proteomes" id="UP000488936">
    <property type="component" value="Unassembled WGS sequence"/>
</dbReference>
<dbReference type="SUPFAM" id="SSF52540">
    <property type="entry name" value="P-loop containing nucleoside triphosphate hydrolases"/>
    <property type="match status" value="2"/>
</dbReference>
<keyword evidence="7" id="KW-1185">Reference proteome</keyword>
<evidence type="ECO:0000313" key="6">
    <source>
        <dbReference type="EMBL" id="MTH30596.1"/>
    </source>
</evidence>
<dbReference type="PROSITE" id="PS50893">
    <property type="entry name" value="ABC_TRANSPORTER_2"/>
    <property type="match status" value="1"/>
</dbReference>
<dbReference type="InterPro" id="IPR003439">
    <property type="entry name" value="ABC_transporter-like_ATP-bd"/>
</dbReference>
<accession>A0A7K1GP27</accession>
<dbReference type="InterPro" id="IPR027417">
    <property type="entry name" value="P-loop_NTPase"/>
</dbReference>
<dbReference type="Pfam" id="PF00005">
    <property type="entry name" value="ABC_tran"/>
    <property type="match status" value="2"/>
</dbReference>
<feature type="coiled-coil region" evidence="4">
    <location>
        <begin position="225"/>
        <end position="259"/>
    </location>
</feature>
<dbReference type="AlphaFoldDB" id="A0A7K1GP27"/>
<dbReference type="SMART" id="SM00382">
    <property type="entry name" value="AAA"/>
    <property type="match status" value="2"/>
</dbReference>
<dbReference type="GO" id="GO:0005524">
    <property type="term" value="F:ATP binding"/>
    <property type="evidence" value="ECO:0007669"/>
    <property type="project" value="UniProtKB-KW"/>
</dbReference>
<proteinExistence type="predicted"/>
<dbReference type="CDD" id="cd03221">
    <property type="entry name" value="ABCF_EF-3"/>
    <property type="match status" value="1"/>
</dbReference>
<evidence type="ECO:0000256" key="4">
    <source>
        <dbReference type="SAM" id="Coils"/>
    </source>
</evidence>
<dbReference type="InterPro" id="IPR017871">
    <property type="entry name" value="ABC_transporter-like_CS"/>
</dbReference>
<gene>
    <name evidence="6" type="ORF">GJV77_11880</name>
</gene>
<keyword evidence="2" id="KW-0547">Nucleotide-binding</keyword>